<dbReference type="AlphaFoldDB" id="A0A0E9SQR4"/>
<accession>A0A0E9SQR4</accession>
<reference evidence="1" key="2">
    <citation type="journal article" date="2015" name="Fish Shellfish Immunol.">
        <title>Early steps in the European eel (Anguilla anguilla)-Vibrio vulnificus interaction in the gills: Role of the RtxA13 toxin.</title>
        <authorList>
            <person name="Callol A."/>
            <person name="Pajuelo D."/>
            <person name="Ebbesson L."/>
            <person name="Teles M."/>
            <person name="MacKenzie S."/>
            <person name="Amaro C."/>
        </authorList>
    </citation>
    <scope>NUCLEOTIDE SEQUENCE</scope>
</reference>
<reference evidence="1" key="1">
    <citation type="submission" date="2014-11" db="EMBL/GenBank/DDBJ databases">
        <authorList>
            <person name="Amaro Gonzalez C."/>
        </authorList>
    </citation>
    <scope>NUCLEOTIDE SEQUENCE</scope>
</reference>
<dbReference type="EMBL" id="GBXM01064926">
    <property type="protein sequence ID" value="JAH43651.1"/>
    <property type="molecule type" value="Transcribed_RNA"/>
</dbReference>
<name>A0A0E9SQR4_ANGAN</name>
<protein>
    <submittedName>
        <fullName evidence="1">Uncharacterized protein</fullName>
    </submittedName>
</protein>
<evidence type="ECO:0000313" key="1">
    <source>
        <dbReference type="EMBL" id="JAH43651.1"/>
    </source>
</evidence>
<proteinExistence type="predicted"/>
<organism evidence="1">
    <name type="scientific">Anguilla anguilla</name>
    <name type="common">European freshwater eel</name>
    <name type="synonym">Muraena anguilla</name>
    <dbReference type="NCBI Taxonomy" id="7936"/>
    <lineage>
        <taxon>Eukaryota</taxon>
        <taxon>Metazoa</taxon>
        <taxon>Chordata</taxon>
        <taxon>Craniata</taxon>
        <taxon>Vertebrata</taxon>
        <taxon>Euteleostomi</taxon>
        <taxon>Actinopterygii</taxon>
        <taxon>Neopterygii</taxon>
        <taxon>Teleostei</taxon>
        <taxon>Anguilliformes</taxon>
        <taxon>Anguillidae</taxon>
        <taxon>Anguilla</taxon>
    </lineage>
</organism>
<sequence length="19" mass="2288">MKHLTQLLTSSFWIDLKIL</sequence>